<sequence>MTTSTQKVSWSVDGREFEGHAAWQGDAPKPAVLVCHAWAGQSDSERAFAEELAELGYVGMAMDVYGKGVLGSNKDENSALMMPLLEDRALLERRLRAGLDALRALPVVAGDKVAALGFCFGGLCVLDIARSGADVRGVVSFHGIFRPRPMPNQDIGAKVLVLHGYDDPMAKPDALLALCKELSDAGADWQVHAYGGTMHAFTNPEADDPDFGTVYDKDADRRARHAMRYFLEEIFSD</sequence>
<dbReference type="GO" id="GO:0016787">
    <property type="term" value="F:hydrolase activity"/>
    <property type="evidence" value="ECO:0007669"/>
    <property type="project" value="UniProtKB-KW"/>
</dbReference>
<protein>
    <submittedName>
        <fullName evidence="2">Dienelactone hydrolase</fullName>
    </submittedName>
</protein>
<keyword evidence="2" id="KW-0378">Hydrolase</keyword>
<dbReference type="HOGENOM" id="CLU_054590_3_0_7"/>
<dbReference type="EMBL" id="CP001804">
    <property type="protein sequence ID" value="ACY14708.1"/>
    <property type="molecule type" value="Genomic_DNA"/>
</dbReference>
<dbReference type="InterPro" id="IPR002925">
    <property type="entry name" value="Dienelactn_hydro"/>
</dbReference>
<name>D0LGY6_HALO1</name>
<accession>D0LGY6</accession>
<dbReference type="AlphaFoldDB" id="D0LGY6"/>
<gene>
    <name evidence="2" type="ordered locus">Hoch_2163</name>
</gene>
<dbReference type="PANTHER" id="PTHR22946">
    <property type="entry name" value="DIENELACTONE HYDROLASE DOMAIN-CONTAINING PROTEIN-RELATED"/>
    <property type="match status" value="1"/>
</dbReference>
<evidence type="ECO:0000313" key="2">
    <source>
        <dbReference type="EMBL" id="ACY14708.1"/>
    </source>
</evidence>
<keyword evidence="3" id="KW-1185">Reference proteome</keyword>
<evidence type="ECO:0000259" key="1">
    <source>
        <dbReference type="Pfam" id="PF01738"/>
    </source>
</evidence>
<dbReference type="SUPFAM" id="SSF53474">
    <property type="entry name" value="alpha/beta-Hydrolases"/>
    <property type="match status" value="1"/>
</dbReference>
<dbReference type="KEGG" id="hoh:Hoch_2163"/>
<reference evidence="2 3" key="1">
    <citation type="journal article" date="2010" name="Stand. Genomic Sci.">
        <title>Complete genome sequence of Haliangium ochraceum type strain (SMP-2).</title>
        <authorList>
            <consortium name="US DOE Joint Genome Institute (JGI-PGF)"/>
            <person name="Ivanova N."/>
            <person name="Daum C."/>
            <person name="Lang E."/>
            <person name="Abt B."/>
            <person name="Kopitz M."/>
            <person name="Saunders E."/>
            <person name="Lapidus A."/>
            <person name="Lucas S."/>
            <person name="Glavina Del Rio T."/>
            <person name="Nolan M."/>
            <person name="Tice H."/>
            <person name="Copeland A."/>
            <person name="Cheng J.F."/>
            <person name="Chen F."/>
            <person name="Bruce D."/>
            <person name="Goodwin L."/>
            <person name="Pitluck S."/>
            <person name="Mavromatis K."/>
            <person name="Pati A."/>
            <person name="Mikhailova N."/>
            <person name="Chen A."/>
            <person name="Palaniappan K."/>
            <person name="Land M."/>
            <person name="Hauser L."/>
            <person name="Chang Y.J."/>
            <person name="Jeffries C.D."/>
            <person name="Detter J.C."/>
            <person name="Brettin T."/>
            <person name="Rohde M."/>
            <person name="Goker M."/>
            <person name="Bristow J."/>
            <person name="Markowitz V."/>
            <person name="Eisen J.A."/>
            <person name="Hugenholtz P."/>
            <person name="Kyrpides N.C."/>
            <person name="Klenk H.P."/>
        </authorList>
    </citation>
    <scope>NUCLEOTIDE SEQUENCE [LARGE SCALE GENOMIC DNA]</scope>
    <source>
        <strain evidence="3">DSM 14365 / CIP 107738 / JCM 11303 / AJ 13395 / SMP-2</strain>
    </source>
</reference>
<proteinExistence type="predicted"/>
<organism evidence="2 3">
    <name type="scientific">Haliangium ochraceum (strain DSM 14365 / JCM 11303 / SMP-2)</name>
    <dbReference type="NCBI Taxonomy" id="502025"/>
    <lineage>
        <taxon>Bacteria</taxon>
        <taxon>Pseudomonadati</taxon>
        <taxon>Myxococcota</taxon>
        <taxon>Polyangia</taxon>
        <taxon>Haliangiales</taxon>
        <taxon>Kofleriaceae</taxon>
        <taxon>Haliangium</taxon>
    </lineage>
</organism>
<dbReference type="OrthoDB" id="9787933at2"/>
<dbReference type="InterPro" id="IPR050261">
    <property type="entry name" value="FrsA_esterase"/>
</dbReference>
<dbReference type="Proteomes" id="UP000001880">
    <property type="component" value="Chromosome"/>
</dbReference>
<evidence type="ECO:0000313" key="3">
    <source>
        <dbReference type="Proteomes" id="UP000001880"/>
    </source>
</evidence>
<dbReference type="STRING" id="502025.Hoch_2163"/>
<dbReference type="Pfam" id="PF01738">
    <property type="entry name" value="DLH"/>
    <property type="match status" value="1"/>
</dbReference>
<dbReference type="eggNOG" id="COG0412">
    <property type="taxonomic scope" value="Bacteria"/>
</dbReference>
<dbReference type="InterPro" id="IPR029058">
    <property type="entry name" value="AB_hydrolase_fold"/>
</dbReference>
<dbReference type="PANTHER" id="PTHR22946:SF0">
    <property type="entry name" value="DIENELACTONE HYDROLASE DOMAIN-CONTAINING PROTEIN"/>
    <property type="match status" value="1"/>
</dbReference>
<dbReference type="RefSeq" id="WP_012827316.1">
    <property type="nucleotide sequence ID" value="NC_013440.1"/>
</dbReference>
<feature type="domain" description="Dienelactone hydrolase" evidence="1">
    <location>
        <begin position="19"/>
        <end position="234"/>
    </location>
</feature>
<dbReference type="Gene3D" id="3.40.50.1820">
    <property type="entry name" value="alpha/beta hydrolase"/>
    <property type="match status" value="1"/>
</dbReference>